<reference evidence="2 3" key="1">
    <citation type="submission" date="2024-10" db="EMBL/GenBank/DDBJ databases">
        <title>The Natural Products Discovery Center: Release of the First 8490 Sequenced Strains for Exploring Actinobacteria Biosynthetic Diversity.</title>
        <authorList>
            <person name="Kalkreuter E."/>
            <person name="Kautsar S.A."/>
            <person name="Yang D."/>
            <person name="Bader C.D."/>
            <person name="Teijaro C.N."/>
            <person name="Fluegel L."/>
            <person name="Davis C.M."/>
            <person name="Simpson J.R."/>
            <person name="Lauterbach L."/>
            <person name="Steele A.D."/>
            <person name="Gui C."/>
            <person name="Meng S."/>
            <person name="Li G."/>
            <person name="Viehrig K."/>
            <person name="Ye F."/>
            <person name="Su P."/>
            <person name="Kiefer A.F."/>
            <person name="Nichols A."/>
            <person name="Cepeda A.J."/>
            <person name="Yan W."/>
            <person name="Fan B."/>
            <person name="Jiang Y."/>
            <person name="Adhikari A."/>
            <person name="Zheng C.-J."/>
            <person name="Schuster L."/>
            <person name="Cowan T.M."/>
            <person name="Smanski M.J."/>
            <person name="Chevrette M.G."/>
            <person name="De Carvalho L.P.S."/>
            <person name="Shen B."/>
        </authorList>
    </citation>
    <scope>NUCLEOTIDE SEQUENCE [LARGE SCALE GENOMIC DNA]</scope>
    <source>
        <strain evidence="2 3">NPDC012540</strain>
    </source>
</reference>
<accession>A0ABW6XGQ6</accession>
<evidence type="ECO:0000313" key="2">
    <source>
        <dbReference type="EMBL" id="MFF5900943.1"/>
    </source>
</evidence>
<sequence>MDSTDVTGVTGAYFHSEEEAQPSEPEALTPAYRRRLATLTQDLLAAAGV</sequence>
<evidence type="ECO:0000256" key="1">
    <source>
        <dbReference type="SAM" id="MobiDB-lite"/>
    </source>
</evidence>
<dbReference type="EMBL" id="JBIBEG010000023">
    <property type="protein sequence ID" value="MFF5900943.1"/>
    <property type="molecule type" value="Genomic_DNA"/>
</dbReference>
<protein>
    <submittedName>
        <fullName evidence="2">Uncharacterized protein</fullName>
    </submittedName>
</protein>
<keyword evidence="3" id="KW-1185">Reference proteome</keyword>
<evidence type="ECO:0000313" key="3">
    <source>
        <dbReference type="Proteomes" id="UP001602322"/>
    </source>
</evidence>
<feature type="region of interest" description="Disordered" evidence="1">
    <location>
        <begin position="1"/>
        <end position="27"/>
    </location>
</feature>
<name>A0ABW6XGQ6_9ACTN</name>
<comment type="caution">
    <text evidence="2">The sequence shown here is derived from an EMBL/GenBank/DDBJ whole genome shotgun (WGS) entry which is preliminary data.</text>
</comment>
<gene>
    <name evidence="2" type="ORF">ACFY8O_34215</name>
</gene>
<proteinExistence type="predicted"/>
<organism evidence="2 3">
    <name type="scientific">Streptomyces argenteolus</name>
    <dbReference type="NCBI Taxonomy" id="67274"/>
    <lineage>
        <taxon>Bacteria</taxon>
        <taxon>Bacillati</taxon>
        <taxon>Actinomycetota</taxon>
        <taxon>Actinomycetes</taxon>
        <taxon>Kitasatosporales</taxon>
        <taxon>Streptomycetaceae</taxon>
        <taxon>Streptomyces</taxon>
    </lineage>
</organism>
<dbReference type="RefSeq" id="WP_387909286.1">
    <property type="nucleotide sequence ID" value="NZ_JBIBEG010000023.1"/>
</dbReference>
<dbReference type="Proteomes" id="UP001602322">
    <property type="component" value="Unassembled WGS sequence"/>
</dbReference>